<dbReference type="Proteomes" id="UP001162793">
    <property type="component" value="Unassembled WGS sequence"/>
</dbReference>
<dbReference type="AlphaFoldDB" id="A0AA41X022"/>
<feature type="region of interest" description="Disordered" evidence="1">
    <location>
        <begin position="414"/>
        <end position="437"/>
    </location>
</feature>
<feature type="domain" description="DUF11" evidence="3">
    <location>
        <begin position="51"/>
        <end position="150"/>
    </location>
</feature>
<dbReference type="Pfam" id="PF01345">
    <property type="entry name" value="DUF11"/>
    <property type="match status" value="1"/>
</dbReference>
<feature type="signal peptide" evidence="2">
    <location>
        <begin position="1"/>
        <end position="20"/>
    </location>
</feature>
<proteinExistence type="predicted"/>
<dbReference type="EMBL" id="JAMYWC010000006">
    <property type="protein sequence ID" value="MCP1174695.1"/>
    <property type="molecule type" value="Genomic_DNA"/>
</dbReference>
<dbReference type="InterPro" id="IPR011050">
    <property type="entry name" value="Pectin_lyase_fold/virulence"/>
</dbReference>
<reference evidence="5" key="1">
    <citation type="journal article" date="2023" name="Front. Microbiol.">
        <title>Ralstonia chuxiongensis sp. nov., Ralstonia mojiangensis sp. nov., and Ralstonia soli sp. nov., isolated from tobacco fields, are three novel species in the family Burkholderiaceae.</title>
        <authorList>
            <person name="Lu C.H."/>
            <person name="Zhang Y.Y."/>
            <person name="Jiang N."/>
            <person name="Chen W."/>
            <person name="Shao X."/>
            <person name="Zhao Z.M."/>
            <person name="Lu W.L."/>
            <person name="Hu X."/>
            <person name="Xi Y.X."/>
            <person name="Zou S.Y."/>
            <person name="Wei Q.J."/>
            <person name="Lin Z.L."/>
            <person name="Gong L."/>
            <person name="Gai X.T."/>
            <person name="Zhang L.Q."/>
            <person name="Li J.Y."/>
            <person name="Jin Y."/>
            <person name="Xia Z.Y."/>
        </authorList>
    </citation>
    <scope>NUCLEOTIDE SEQUENCE [LARGE SCALE GENOMIC DNA]</scope>
    <source>
        <strain evidence="5">21YRMH01-3</strain>
    </source>
</reference>
<feature type="compositionally biased region" description="Polar residues" evidence="1">
    <location>
        <begin position="426"/>
        <end position="436"/>
    </location>
</feature>
<dbReference type="InterPro" id="IPR012334">
    <property type="entry name" value="Pectin_lyas_fold"/>
</dbReference>
<dbReference type="PROSITE" id="PS51257">
    <property type="entry name" value="PROKAR_LIPOPROTEIN"/>
    <property type="match status" value="1"/>
</dbReference>
<evidence type="ECO:0000313" key="5">
    <source>
        <dbReference type="Proteomes" id="UP001162793"/>
    </source>
</evidence>
<keyword evidence="5" id="KW-1185">Reference proteome</keyword>
<dbReference type="SUPFAM" id="SSF51126">
    <property type="entry name" value="Pectin lyase-like"/>
    <property type="match status" value="1"/>
</dbReference>
<comment type="caution">
    <text evidence="4">The sequence shown here is derived from an EMBL/GenBank/DDBJ whole genome shotgun (WGS) entry which is preliminary data.</text>
</comment>
<dbReference type="GO" id="GO:0009279">
    <property type="term" value="C:cell outer membrane"/>
    <property type="evidence" value="ECO:0007669"/>
    <property type="project" value="TreeGrafter"/>
</dbReference>
<accession>A0AA41X022</accession>
<evidence type="ECO:0000256" key="1">
    <source>
        <dbReference type="SAM" id="MobiDB-lite"/>
    </source>
</evidence>
<evidence type="ECO:0000256" key="2">
    <source>
        <dbReference type="SAM" id="SignalP"/>
    </source>
</evidence>
<evidence type="ECO:0000259" key="3">
    <source>
        <dbReference type="Pfam" id="PF01345"/>
    </source>
</evidence>
<protein>
    <submittedName>
        <fullName evidence="4">Ig-like domain-containing protein</fullName>
    </submittedName>
</protein>
<name>A0AA41X022_9RALS</name>
<feature type="chain" id="PRO_5041294724" evidence="2">
    <location>
        <begin position="21"/>
        <end position="719"/>
    </location>
</feature>
<keyword evidence="2" id="KW-0732">Signal</keyword>
<gene>
    <name evidence="4" type="ORF">NKG59_20225</name>
</gene>
<dbReference type="RefSeq" id="WP_253540424.1">
    <property type="nucleotide sequence ID" value="NZ_JAMYWC010000006.1"/>
</dbReference>
<dbReference type="InterPro" id="IPR001434">
    <property type="entry name" value="OmcB-like_DUF11"/>
</dbReference>
<sequence length="719" mass="72630">MTRTFKRAVVVAALPALLLAGCGGDGGTGTASATTGGSGGSATTASLASVNVSETASQTSAAVGDRVIWTITAVNNGSGATGDTVSLVATVPGNVGGIAVNAQGATCGPAVSTLTCTIPAGLAAGAAATVTLTATATAAGSLTSSVSTSGEGVSGCAAQGSCNTSVTVAAASGGSGSSGGSSSGSTNAVGLVPANGETAAYVDTRLQLSFDATPTLGATGLIKVFNATTGAQVDQIDISGAPVTAGGETQTYMPAANTEIDTLGNNTGLTQWRYVYYTPVTISGNTATIRLHDNMLSNGTKYYVTIDNGVLAGKMNGTPFAGITSPTAWTFTTKAAPASQTAVTVASTGSADFRTVQGALDWIMRNSSANASASKTITIQDGSYNEQLFLRNVNNLTISGQSQAGTIVYQDNSESYNPGTGGSKTAPATTLTTEGSGTRRALGGGRSVLLVEGSDLLKLTNFTLQNSHVRQSNFNNQAEALYYNTSTLTASRMVASFMNFLSAQDTIQTKGWVWYYKSYIAGNVDFIWGSPYAALFEQSELHTTFDPIAGSGGSYSVNAIIQARAATGYPGFVVLNSALTADATVPAGTTYLARSLTGATQAANSYCTQQYTGTGSFGNAQLYCDTAAYISTKMGAHIASGGWQDPNTNGAMAPYPGTPTATAGWREWLSMDAAGNALSMSGRDTQYATSAIDLSGLNTTAKVFASFKDGSGASWTPTP</sequence>
<dbReference type="PANTHER" id="PTHR31321">
    <property type="entry name" value="ACYL-COA THIOESTER HYDROLASE YBHC-RELATED"/>
    <property type="match status" value="1"/>
</dbReference>
<dbReference type="GO" id="GO:0052689">
    <property type="term" value="F:carboxylic ester hydrolase activity"/>
    <property type="evidence" value="ECO:0007669"/>
    <property type="project" value="TreeGrafter"/>
</dbReference>
<organism evidence="4 5">
    <name type="scientific">Ralstonia chuxiongensis</name>
    <dbReference type="NCBI Taxonomy" id="2957504"/>
    <lineage>
        <taxon>Bacteria</taxon>
        <taxon>Pseudomonadati</taxon>
        <taxon>Pseudomonadota</taxon>
        <taxon>Betaproteobacteria</taxon>
        <taxon>Burkholderiales</taxon>
        <taxon>Burkholderiaceae</taxon>
        <taxon>Ralstonia</taxon>
    </lineage>
</organism>
<evidence type="ECO:0000313" key="4">
    <source>
        <dbReference type="EMBL" id="MCP1174695.1"/>
    </source>
</evidence>
<dbReference type="PANTHER" id="PTHR31321:SF57">
    <property type="entry name" value="PECTINESTERASE 53-RELATED"/>
    <property type="match status" value="1"/>
</dbReference>
<dbReference type="Gene3D" id="2.160.20.10">
    <property type="entry name" value="Single-stranded right-handed beta-helix, Pectin lyase-like"/>
    <property type="match status" value="1"/>
</dbReference>